<keyword evidence="1" id="KW-0732">Signal</keyword>
<dbReference type="Proteomes" id="UP000001058">
    <property type="component" value="Unassembled WGS sequence"/>
</dbReference>
<protein>
    <recommendedName>
        <fullName evidence="4">Pherophorin domain-containing protein</fullName>
    </recommendedName>
</protein>
<dbReference type="InParanoid" id="D8UFF1"/>
<evidence type="ECO:0000313" key="3">
    <source>
        <dbReference type="Proteomes" id="UP000001058"/>
    </source>
</evidence>
<dbReference type="GeneID" id="9626802"/>
<proteinExistence type="predicted"/>
<feature type="signal peptide" evidence="1">
    <location>
        <begin position="1"/>
        <end position="21"/>
    </location>
</feature>
<reference evidence="2 3" key="1">
    <citation type="journal article" date="2010" name="Science">
        <title>Genomic analysis of organismal complexity in the multicellular green alga Volvox carteri.</title>
        <authorList>
            <person name="Prochnik S.E."/>
            <person name="Umen J."/>
            <person name="Nedelcu A.M."/>
            <person name="Hallmann A."/>
            <person name="Miller S.M."/>
            <person name="Nishii I."/>
            <person name="Ferris P."/>
            <person name="Kuo A."/>
            <person name="Mitros T."/>
            <person name="Fritz-Laylin L.K."/>
            <person name="Hellsten U."/>
            <person name="Chapman J."/>
            <person name="Simakov O."/>
            <person name="Rensing S.A."/>
            <person name="Terry A."/>
            <person name="Pangilinan J."/>
            <person name="Kapitonov V."/>
            <person name="Jurka J."/>
            <person name="Salamov A."/>
            <person name="Shapiro H."/>
            <person name="Schmutz J."/>
            <person name="Grimwood J."/>
            <person name="Lindquist E."/>
            <person name="Lucas S."/>
            <person name="Grigoriev I.V."/>
            <person name="Schmitt R."/>
            <person name="Kirk D."/>
            <person name="Rokhsar D.S."/>
        </authorList>
    </citation>
    <scope>NUCLEOTIDE SEQUENCE [LARGE SCALE GENOMIC DNA]</scope>
    <source>
        <strain evidence="3">f. Nagariensis / Eve</strain>
    </source>
</reference>
<accession>D8UFF1</accession>
<evidence type="ECO:0008006" key="4">
    <source>
        <dbReference type="Google" id="ProtNLM"/>
    </source>
</evidence>
<gene>
    <name evidence="2" type="ORF">VOLCADRAFT_107653</name>
</gene>
<name>D8UFF1_VOLCA</name>
<dbReference type="AlphaFoldDB" id="D8UFF1"/>
<organism evidence="3">
    <name type="scientific">Volvox carteri f. nagariensis</name>
    <dbReference type="NCBI Taxonomy" id="3068"/>
    <lineage>
        <taxon>Eukaryota</taxon>
        <taxon>Viridiplantae</taxon>
        <taxon>Chlorophyta</taxon>
        <taxon>core chlorophytes</taxon>
        <taxon>Chlorophyceae</taxon>
        <taxon>CS clade</taxon>
        <taxon>Chlamydomonadales</taxon>
        <taxon>Volvocaceae</taxon>
        <taxon>Volvox</taxon>
    </lineage>
</organism>
<feature type="chain" id="PRO_5003124455" description="Pherophorin domain-containing protein" evidence="1">
    <location>
        <begin position="22"/>
        <end position="202"/>
    </location>
</feature>
<keyword evidence="3" id="KW-1185">Reference proteome</keyword>
<dbReference type="EMBL" id="GL378393">
    <property type="protein sequence ID" value="EFJ41560.1"/>
    <property type="molecule type" value="Genomic_DNA"/>
</dbReference>
<sequence length="202" mass="22353">MALRVVFGILLLVLVAQQAAAGGSGGKERRWPKELKEDFQFELRNIYSNRQNGSRYNFLTKYRYPSSSEAFDFHEAEEIILKFVPAGGMGIKGDAFTEVLSLAIAKALWAKFNLVGLSFRIEVQGMSSDVRSHYASTVTVGDIEPWVSLVNNFPGCDGMDTDEGNKACRIYPILNGKDRDLAAIAAKKAGKHDKPKYCDFCG</sequence>
<dbReference type="RefSeq" id="XP_002957351.1">
    <property type="nucleotide sequence ID" value="XM_002957305.1"/>
</dbReference>
<evidence type="ECO:0000313" key="2">
    <source>
        <dbReference type="EMBL" id="EFJ41560.1"/>
    </source>
</evidence>
<dbReference type="KEGG" id="vcn:VOLCADRAFT_107653"/>
<evidence type="ECO:0000256" key="1">
    <source>
        <dbReference type="SAM" id="SignalP"/>
    </source>
</evidence>
<dbReference type="OrthoDB" id="524048at2759"/>